<sequence length="231" mass="26583">MSFRFAIYYVPPRGSEFYRLGSEVLGYDLRATRELELSEDLRARIGDLDPAWRAAARPFGFHLTLGEALEVDPLALPLIEEEISDLLACLSPESSLTLHAQGLERWEDGKVWVLRYRASEALAMLQALFIARTAPFGRHSDFVDEVRADPGKYGRAFERRRLRKFLSPRGLDTWQPHFTLLNPFGGEGGGLARRLERSFEPYQALEVESVCLMLQQDDKPWRIRREFPRLT</sequence>
<name>A0A841HZA5_9DEIO</name>
<keyword evidence="1" id="KW-0436">Ligase</keyword>
<dbReference type="SUPFAM" id="SSF55144">
    <property type="entry name" value="LigT-like"/>
    <property type="match status" value="1"/>
</dbReference>
<dbReference type="GO" id="GO:0016874">
    <property type="term" value="F:ligase activity"/>
    <property type="evidence" value="ECO:0007669"/>
    <property type="project" value="UniProtKB-KW"/>
</dbReference>
<evidence type="ECO:0000313" key="2">
    <source>
        <dbReference type="Proteomes" id="UP000569951"/>
    </source>
</evidence>
<dbReference type="InterPro" id="IPR009097">
    <property type="entry name" value="Cyclic_Pdiesterase"/>
</dbReference>
<reference evidence="1 2" key="1">
    <citation type="submission" date="2020-08" db="EMBL/GenBank/DDBJ databases">
        <title>Genomic Encyclopedia of Type Strains, Phase IV (KMG-IV): sequencing the most valuable type-strain genomes for metagenomic binning, comparative biology and taxonomic classification.</title>
        <authorList>
            <person name="Goeker M."/>
        </authorList>
    </citation>
    <scope>NUCLEOTIDE SEQUENCE [LARGE SCALE GENOMIC DNA]</scope>
    <source>
        <strain evidence="1 2">DSM 21458</strain>
    </source>
</reference>
<protein>
    <submittedName>
        <fullName evidence="1">2'-5' RNA ligase</fullName>
    </submittedName>
</protein>
<evidence type="ECO:0000313" key="1">
    <source>
        <dbReference type="EMBL" id="MBB6098196.1"/>
    </source>
</evidence>
<organism evidence="1 2">
    <name type="scientific">Deinobacterium chartae</name>
    <dbReference type="NCBI Taxonomy" id="521158"/>
    <lineage>
        <taxon>Bacteria</taxon>
        <taxon>Thermotogati</taxon>
        <taxon>Deinococcota</taxon>
        <taxon>Deinococci</taxon>
        <taxon>Deinococcales</taxon>
        <taxon>Deinococcaceae</taxon>
        <taxon>Deinobacterium</taxon>
    </lineage>
</organism>
<dbReference type="EMBL" id="JACHHG010000005">
    <property type="protein sequence ID" value="MBB6098196.1"/>
    <property type="molecule type" value="Genomic_DNA"/>
</dbReference>
<dbReference type="Proteomes" id="UP000569951">
    <property type="component" value="Unassembled WGS sequence"/>
</dbReference>
<dbReference type="AlphaFoldDB" id="A0A841HZA5"/>
<accession>A0A841HZA5</accession>
<gene>
    <name evidence="1" type="ORF">HNR42_001621</name>
</gene>
<keyword evidence="2" id="KW-1185">Reference proteome</keyword>
<comment type="caution">
    <text evidence="1">The sequence shown here is derived from an EMBL/GenBank/DDBJ whole genome shotgun (WGS) entry which is preliminary data.</text>
</comment>
<dbReference type="Gene3D" id="3.90.1140.10">
    <property type="entry name" value="Cyclic phosphodiesterase"/>
    <property type="match status" value="1"/>
</dbReference>
<proteinExistence type="predicted"/>
<dbReference type="RefSeq" id="WP_183986380.1">
    <property type="nucleotide sequence ID" value="NZ_JACHHG010000005.1"/>
</dbReference>